<reference evidence="4 5" key="1">
    <citation type="submission" date="2016-01" db="EMBL/GenBank/DDBJ databases">
        <title>Molecular Mechanisms for transfer of large genomic segments between Enterococcus faecium strains.</title>
        <authorList>
            <person name="Garcia-Solache M.A."/>
            <person name="Lebreton F."/>
            <person name="Mclaughlin R.E."/>
            <person name="Whiteaker J.D."/>
            <person name="Gilmore M.S."/>
            <person name="Rice L.B."/>
        </authorList>
    </citation>
    <scope>NUCLEOTIDE SEQUENCE [LARGE SCALE GENOMIC DNA]</scope>
    <source>
        <strain evidence="4 5">D344RRF x C68</strain>
    </source>
</reference>
<sequence length="219" mass="25002">MSHDHLCVSFVPLFNHLVQQDQEKVHALVKHHYVEKGEQILAPNGEPQLVIVASGSMKVYQLSASGKEQLLRVIEPGGYEGESQLLGVPNESLFGEALEKTEICILRQKDFSELLLHYPTLSLKLLAINVEKLTKVQQQTTFLMMEKVEERVAVYLLDLAKATGKDHFFLPMKMKELAAFIGTTPETLSRKFKLLEENGYVKRKNREVWIIDKEQLEDL</sequence>
<dbReference type="GO" id="GO:0003700">
    <property type="term" value="F:DNA-binding transcription factor activity"/>
    <property type="evidence" value="ECO:0007669"/>
    <property type="project" value="TreeGrafter"/>
</dbReference>
<dbReference type="SUPFAM" id="SSF51206">
    <property type="entry name" value="cAMP-binding domain-like"/>
    <property type="match status" value="1"/>
</dbReference>
<dbReference type="Pfam" id="PF00027">
    <property type="entry name" value="cNMP_binding"/>
    <property type="match status" value="1"/>
</dbReference>
<evidence type="ECO:0000313" key="4">
    <source>
        <dbReference type="EMBL" id="KWX18085.1"/>
    </source>
</evidence>
<keyword evidence="2" id="KW-0238">DNA-binding</keyword>
<dbReference type="SMART" id="SM00419">
    <property type="entry name" value="HTH_CRP"/>
    <property type="match status" value="1"/>
</dbReference>
<accession>A0A132P6Y3</accession>
<protein>
    <submittedName>
        <fullName evidence="4">Crp/Fnr family transcriptional regulator</fullName>
    </submittedName>
</protein>
<comment type="caution">
    <text evidence="4">The sequence shown here is derived from an EMBL/GenBank/DDBJ whole genome shotgun (WGS) entry which is preliminary data.</text>
</comment>
<proteinExistence type="predicted"/>
<dbReference type="SMART" id="SM00100">
    <property type="entry name" value="cNMP"/>
    <property type="match status" value="1"/>
</dbReference>
<dbReference type="InterPro" id="IPR050397">
    <property type="entry name" value="Env_Response_Regulators"/>
</dbReference>
<dbReference type="CDD" id="cd00092">
    <property type="entry name" value="HTH_CRP"/>
    <property type="match status" value="1"/>
</dbReference>
<dbReference type="InterPro" id="IPR036388">
    <property type="entry name" value="WH-like_DNA-bd_sf"/>
</dbReference>
<dbReference type="InterPro" id="IPR000595">
    <property type="entry name" value="cNMP-bd_dom"/>
</dbReference>
<dbReference type="Pfam" id="PF13545">
    <property type="entry name" value="HTH_Crp_2"/>
    <property type="match status" value="1"/>
</dbReference>
<dbReference type="RefSeq" id="WP_002297421.1">
    <property type="nucleotide sequence ID" value="NZ_CP072894.1"/>
</dbReference>
<dbReference type="Proteomes" id="UP000070452">
    <property type="component" value="Unassembled WGS sequence"/>
</dbReference>
<dbReference type="GO" id="GO:0005829">
    <property type="term" value="C:cytosol"/>
    <property type="evidence" value="ECO:0007669"/>
    <property type="project" value="TreeGrafter"/>
</dbReference>
<name>A0A132P6Y3_ENTFC</name>
<dbReference type="InterPro" id="IPR012318">
    <property type="entry name" value="HTH_CRP"/>
</dbReference>
<evidence type="ECO:0000256" key="3">
    <source>
        <dbReference type="ARBA" id="ARBA00023163"/>
    </source>
</evidence>
<keyword evidence="1" id="KW-0805">Transcription regulation</keyword>
<evidence type="ECO:0000313" key="5">
    <source>
        <dbReference type="Proteomes" id="UP000070452"/>
    </source>
</evidence>
<dbReference type="PROSITE" id="PS50042">
    <property type="entry name" value="CNMP_BINDING_3"/>
    <property type="match status" value="1"/>
</dbReference>
<evidence type="ECO:0000256" key="1">
    <source>
        <dbReference type="ARBA" id="ARBA00023015"/>
    </source>
</evidence>
<keyword evidence="3" id="KW-0804">Transcription</keyword>
<dbReference type="InterPro" id="IPR036390">
    <property type="entry name" value="WH_DNA-bd_sf"/>
</dbReference>
<dbReference type="CDD" id="cd00038">
    <property type="entry name" value="CAP_ED"/>
    <property type="match status" value="1"/>
</dbReference>
<dbReference type="PANTHER" id="PTHR24567:SF26">
    <property type="entry name" value="REGULATORY PROTEIN YEIL"/>
    <property type="match status" value="1"/>
</dbReference>
<dbReference type="Gene3D" id="1.10.10.10">
    <property type="entry name" value="Winged helix-like DNA-binding domain superfamily/Winged helix DNA-binding domain"/>
    <property type="match status" value="1"/>
</dbReference>
<organism evidence="4 5">
    <name type="scientific">Enterococcus faecium</name>
    <name type="common">Streptococcus faecium</name>
    <dbReference type="NCBI Taxonomy" id="1352"/>
    <lineage>
        <taxon>Bacteria</taxon>
        <taxon>Bacillati</taxon>
        <taxon>Bacillota</taxon>
        <taxon>Bacilli</taxon>
        <taxon>Lactobacillales</taxon>
        <taxon>Enterococcaceae</taxon>
        <taxon>Enterococcus</taxon>
    </lineage>
</organism>
<gene>
    <name evidence="4" type="ORF">AWT83_06225</name>
</gene>
<dbReference type="Gene3D" id="2.60.120.10">
    <property type="entry name" value="Jelly Rolls"/>
    <property type="match status" value="1"/>
</dbReference>
<dbReference type="PRINTS" id="PR00034">
    <property type="entry name" value="HTHCRP"/>
</dbReference>
<dbReference type="AlphaFoldDB" id="A0A132P6Y3"/>
<dbReference type="PANTHER" id="PTHR24567">
    <property type="entry name" value="CRP FAMILY TRANSCRIPTIONAL REGULATORY PROTEIN"/>
    <property type="match status" value="1"/>
</dbReference>
<dbReference type="GO" id="GO:0003677">
    <property type="term" value="F:DNA binding"/>
    <property type="evidence" value="ECO:0007669"/>
    <property type="project" value="UniProtKB-KW"/>
</dbReference>
<dbReference type="InterPro" id="IPR018490">
    <property type="entry name" value="cNMP-bd_dom_sf"/>
</dbReference>
<dbReference type="EMBL" id="LRHK01000001">
    <property type="protein sequence ID" value="KWX18085.1"/>
    <property type="molecule type" value="Genomic_DNA"/>
</dbReference>
<evidence type="ECO:0000256" key="2">
    <source>
        <dbReference type="ARBA" id="ARBA00023125"/>
    </source>
</evidence>
<dbReference type="SUPFAM" id="SSF46785">
    <property type="entry name" value="Winged helix' DNA-binding domain"/>
    <property type="match status" value="1"/>
</dbReference>
<dbReference type="PROSITE" id="PS51063">
    <property type="entry name" value="HTH_CRP_2"/>
    <property type="match status" value="1"/>
</dbReference>
<dbReference type="InterPro" id="IPR014710">
    <property type="entry name" value="RmlC-like_jellyroll"/>
</dbReference>